<dbReference type="AlphaFoldDB" id="A0A081BA54"/>
<evidence type="ECO:0000313" key="6">
    <source>
        <dbReference type="EMBL" id="GAK44922.1"/>
    </source>
</evidence>
<dbReference type="EMBL" id="BBIO01000006">
    <property type="protein sequence ID" value="GAK44922.1"/>
    <property type="molecule type" value="Genomic_DNA"/>
</dbReference>
<comment type="caution">
    <text evidence="6">The sequence shown here is derived from an EMBL/GenBank/DDBJ whole genome shotgun (WGS) entry which is preliminary data.</text>
</comment>
<dbReference type="GO" id="GO:0000976">
    <property type="term" value="F:transcription cis-regulatory region binding"/>
    <property type="evidence" value="ECO:0007669"/>
    <property type="project" value="TreeGrafter"/>
</dbReference>
<protein>
    <submittedName>
        <fullName evidence="6">TetR family transcriptional regulator</fullName>
    </submittedName>
</protein>
<dbReference type="Pfam" id="PF17928">
    <property type="entry name" value="TetR_C_22"/>
    <property type="match status" value="1"/>
</dbReference>
<dbReference type="Pfam" id="PF00440">
    <property type="entry name" value="TetR_N"/>
    <property type="match status" value="1"/>
</dbReference>
<dbReference type="SUPFAM" id="SSF46689">
    <property type="entry name" value="Homeodomain-like"/>
    <property type="match status" value="1"/>
</dbReference>
<dbReference type="InterPro" id="IPR001647">
    <property type="entry name" value="HTH_TetR"/>
</dbReference>
<proteinExistence type="predicted"/>
<feature type="domain" description="HTH tetR-type" evidence="5">
    <location>
        <begin position="36"/>
        <end position="96"/>
    </location>
</feature>
<feature type="DNA-binding region" description="H-T-H motif" evidence="4">
    <location>
        <begin position="59"/>
        <end position="78"/>
    </location>
</feature>
<keyword evidence="7" id="KW-1185">Reference proteome</keyword>
<sequence length="225" mass="25251">MNNLINPHIFRRKQKLETRPMTDSALRKKPAQARSRARYEAILAAAKALIAEKGSDTVKMSEVAERAGVPIGSVYQFFPDKGAIIQTLAEDYMEQVRAGLREEVKSITDKESAGALIARLMDSYYAFFLMEPVARDIWCGTQADKRMQDIDIEDSRLNGEIFFAALKPLAPRAAWKSLKTDCFLMMQLTGAAVRLAVALDRKEGDRIIDAYKGMLLSKLMQNLES</sequence>
<dbReference type="InterPro" id="IPR041674">
    <property type="entry name" value="TetR_C_22"/>
</dbReference>
<evidence type="ECO:0000256" key="2">
    <source>
        <dbReference type="ARBA" id="ARBA00023125"/>
    </source>
</evidence>
<dbReference type="GO" id="GO:0003700">
    <property type="term" value="F:DNA-binding transcription factor activity"/>
    <property type="evidence" value="ECO:0007669"/>
    <property type="project" value="TreeGrafter"/>
</dbReference>
<evidence type="ECO:0000256" key="4">
    <source>
        <dbReference type="PROSITE-ProRule" id="PRU00335"/>
    </source>
</evidence>
<reference evidence="6 7" key="1">
    <citation type="submission" date="2014-07" db="EMBL/GenBank/DDBJ databases">
        <title>Tepidicaulis marinum gen. nov., sp. nov., a novel marine bacterium denitrifying nitrate to nitrous oxide strictly under microaerobic conditions.</title>
        <authorList>
            <person name="Takeuchi M."/>
            <person name="Yamagishi T."/>
            <person name="Kamagata Y."/>
            <person name="Oshima K."/>
            <person name="Hattori M."/>
            <person name="Katayama T."/>
            <person name="Hanada S."/>
            <person name="Tamaki H."/>
            <person name="Marumo K."/>
            <person name="Maeda H."/>
            <person name="Nedachi M."/>
            <person name="Iwasaki W."/>
            <person name="Suwa Y."/>
            <person name="Sakata S."/>
        </authorList>
    </citation>
    <scope>NUCLEOTIDE SEQUENCE [LARGE SCALE GENOMIC DNA]</scope>
    <source>
        <strain evidence="6 7">MA2</strain>
    </source>
</reference>
<evidence type="ECO:0000313" key="7">
    <source>
        <dbReference type="Proteomes" id="UP000028702"/>
    </source>
</evidence>
<dbReference type="PANTHER" id="PTHR30055:SF234">
    <property type="entry name" value="HTH-TYPE TRANSCRIPTIONAL REGULATOR BETI"/>
    <property type="match status" value="1"/>
</dbReference>
<keyword evidence="1" id="KW-0805">Transcription regulation</keyword>
<evidence type="ECO:0000259" key="5">
    <source>
        <dbReference type="PROSITE" id="PS50977"/>
    </source>
</evidence>
<dbReference type="InterPro" id="IPR009057">
    <property type="entry name" value="Homeodomain-like_sf"/>
</dbReference>
<keyword evidence="2 4" id="KW-0238">DNA-binding</keyword>
<dbReference type="eggNOG" id="COG1309">
    <property type="taxonomic scope" value="Bacteria"/>
</dbReference>
<name>A0A081BA54_9HYPH</name>
<organism evidence="6 7">
    <name type="scientific">Tepidicaulis marinus</name>
    <dbReference type="NCBI Taxonomy" id="1333998"/>
    <lineage>
        <taxon>Bacteria</taxon>
        <taxon>Pseudomonadati</taxon>
        <taxon>Pseudomonadota</taxon>
        <taxon>Alphaproteobacteria</taxon>
        <taxon>Hyphomicrobiales</taxon>
        <taxon>Parvibaculaceae</taxon>
        <taxon>Tepidicaulis</taxon>
    </lineage>
</organism>
<dbReference type="Proteomes" id="UP000028702">
    <property type="component" value="Unassembled WGS sequence"/>
</dbReference>
<dbReference type="PANTHER" id="PTHR30055">
    <property type="entry name" value="HTH-TYPE TRANSCRIPTIONAL REGULATOR RUTR"/>
    <property type="match status" value="1"/>
</dbReference>
<gene>
    <name evidence="6" type="ORF">M2A_1421</name>
</gene>
<dbReference type="InterPro" id="IPR050109">
    <property type="entry name" value="HTH-type_TetR-like_transc_reg"/>
</dbReference>
<evidence type="ECO:0000256" key="3">
    <source>
        <dbReference type="ARBA" id="ARBA00023163"/>
    </source>
</evidence>
<evidence type="ECO:0000256" key="1">
    <source>
        <dbReference type="ARBA" id="ARBA00023015"/>
    </source>
</evidence>
<dbReference type="PROSITE" id="PS50977">
    <property type="entry name" value="HTH_TETR_2"/>
    <property type="match status" value="1"/>
</dbReference>
<accession>A0A081BA54</accession>
<keyword evidence="3" id="KW-0804">Transcription</keyword>
<dbReference type="Gene3D" id="1.10.357.10">
    <property type="entry name" value="Tetracycline Repressor, domain 2"/>
    <property type="match status" value="1"/>
</dbReference>
<dbReference type="STRING" id="1333998.M2A_1421"/>
<dbReference type="PRINTS" id="PR00455">
    <property type="entry name" value="HTHTETR"/>
</dbReference>